<protein>
    <recommendedName>
        <fullName evidence="8">B-cell receptor CD22 first Ig-like domain-containing protein</fullName>
    </recommendedName>
</protein>
<evidence type="ECO:0000256" key="7">
    <source>
        <dbReference type="ARBA" id="ARBA00023319"/>
    </source>
</evidence>
<reference evidence="9" key="2">
    <citation type="submission" date="2025-08" db="UniProtKB">
        <authorList>
            <consortium name="Ensembl"/>
        </authorList>
    </citation>
    <scope>IDENTIFICATION</scope>
</reference>
<dbReference type="OMA" id="RRWILIK"/>
<dbReference type="PANTHER" id="PTHR46958">
    <property type="entry name" value="B-CELL RECEPTOR CD22"/>
    <property type="match status" value="1"/>
</dbReference>
<evidence type="ECO:0000256" key="4">
    <source>
        <dbReference type="ARBA" id="ARBA00022737"/>
    </source>
</evidence>
<keyword evidence="2" id="KW-1003">Cell membrane</keyword>
<dbReference type="Gene3D" id="2.60.40.10">
    <property type="entry name" value="Immunoglobulins"/>
    <property type="match status" value="1"/>
</dbReference>
<dbReference type="PANTHER" id="PTHR46958:SF1">
    <property type="entry name" value="B-CELL RECEPTOR CD22"/>
    <property type="match status" value="1"/>
</dbReference>
<dbReference type="Pfam" id="PF24518">
    <property type="entry name" value="Ig_CD22"/>
    <property type="match status" value="1"/>
</dbReference>
<keyword evidence="5" id="KW-0130">Cell adhesion</keyword>
<evidence type="ECO:0000313" key="10">
    <source>
        <dbReference type="Proteomes" id="UP000472272"/>
    </source>
</evidence>
<evidence type="ECO:0000256" key="2">
    <source>
        <dbReference type="ARBA" id="ARBA00022475"/>
    </source>
</evidence>
<proteinExistence type="predicted"/>
<dbReference type="GO" id="GO:0070062">
    <property type="term" value="C:extracellular exosome"/>
    <property type="evidence" value="ECO:0007669"/>
    <property type="project" value="TreeGrafter"/>
</dbReference>
<keyword evidence="4" id="KW-0677">Repeat</keyword>
<dbReference type="GO" id="GO:0042609">
    <property type="term" value="F:CD4 receptor binding"/>
    <property type="evidence" value="ECO:0007669"/>
    <property type="project" value="TreeGrafter"/>
</dbReference>
<evidence type="ECO:0000259" key="8">
    <source>
        <dbReference type="Pfam" id="PF24518"/>
    </source>
</evidence>
<keyword evidence="2" id="KW-0472">Membrane</keyword>
<dbReference type="GO" id="GO:0009897">
    <property type="term" value="C:external side of plasma membrane"/>
    <property type="evidence" value="ECO:0007669"/>
    <property type="project" value="TreeGrafter"/>
</dbReference>
<organism evidence="9 10">
    <name type="scientific">Podarcis muralis</name>
    <name type="common">Wall lizard</name>
    <name type="synonym">Lacerta muralis</name>
    <dbReference type="NCBI Taxonomy" id="64176"/>
    <lineage>
        <taxon>Eukaryota</taxon>
        <taxon>Metazoa</taxon>
        <taxon>Chordata</taxon>
        <taxon>Craniata</taxon>
        <taxon>Vertebrata</taxon>
        <taxon>Euteleostomi</taxon>
        <taxon>Lepidosauria</taxon>
        <taxon>Squamata</taxon>
        <taxon>Bifurcata</taxon>
        <taxon>Unidentata</taxon>
        <taxon>Episquamata</taxon>
        <taxon>Laterata</taxon>
        <taxon>Lacertibaenia</taxon>
        <taxon>Lacertidae</taxon>
        <taxon>Podarcis</taxon>
    </lineage>
</organism>
<evidence type="ECO:0000256" key="5">
    <source>
        <dbReference type="ARBA" id="ARBA00022889"/>
    </source>
</evidence>
<evidence type="ECO:0000256" key="6">
    <source>
        <dbReference type="ARBA" id="ARBA00023180"/>
    </source>
</evidence>
<dbReference type="GeneTree" id="ENSGT00950000185089"/>
<dbReference type="InterPro" id="IPR056386">
    <property type="entry name" value="Ig_CD22"/>
</dbReference>
<keyword evidence="6" id="KW-0325">Glycoprotein</keyword>
<keyword evidence="7" id="KW-0393">Immunoglobulin domain</keyword>
<evidence type="ECO:0000256" key="3">
    <source>
        <dbReference type="ARBA" id="ARBA00022729"/>
    </source>
</evidence>
<evidence type="ECO:0000313" key="9">
    <source>
        <dbReference type="Ensembl" id="ENSPMRP00000011635.1"/>
    </source>
</evidence>
<dbReference type="GO" id="GO:0050859">
    <property type="term" value="P:negative regulation of B cell receptor signaling pathway"/>
    <property type="evidence" value="ECO:0007669"/>
    <property type="project" value="TreeGrafter"/>
</dbReference>
<keyword evidence="3" id="KW-0732">Signal</keyword>
<dbReference type="InterPro" id="IPR013783">
    <property type="entry name" value="Ig-like_fold"/>
</dbReference>
<dbReference type="GO" id="GO:0033691">
    <property type="term" value="F:sialic acid binding"/>
    <property type="evidence" value="ECO:0007669"/>
    <property type="project" value="TreeGrafter"/>
</dbReference>
<accession>A0A670IHP6</accession>
<feature type="domain" description="B-cell receptor CD22 first Ig-like" evidence="8">
    <location>
        <begin position="26"/>
        <end position="124"/>
    </location>
</feature>
<dbReference type="GO" id="GO:0005769">
    <property type="term" value="C:early endosome"/>
    <property type="evidence" value="ECO:0007669"/>
    <property type="project" value="TreeGrafter"/>
</dbReference>
<dbReference type="GO" id="GO:0042113">
    <property type="term" value="P:B cell activation"/>
    <property type="evidence" value="ECO:0007669"/>
    <property type="project" value="TreeGrafter"/>
</dbReference>
<dbReference type="InterPro" id="IPR036179">
    <property type="entry name" value="Ig-like_dom_sf"/>
</dbReference>
<dbReference type="GO" id="GO:0030888">
    <property type="term" value="P:regulation of B cell proliferation"/>
    <property type="evidence" value="ECO:0007669"/>
    <property type="project" value="TreeGrafter"/>
</dbReference>
<dbReference type="AlphaFoldDB" id="A0A670IHP6"/>
<dbReference type="Ensembl" id="ENSPMRT00000012428.1">
    <property type="protein sequence ID" value="ENSPMRP00000011635.1"/>
    <property type="gene ID" value="ENSPMRG00000007795.1"/>
</dbReference>
<evidence type="ECO:0000256" key="1">
    <source>
        <dbReference type="ARBA" id="ARBA00004251"/>
    </source>
</evidence>
<dbReference type="GO" id="GO:0007155">
    <property type="term" value="P:cell adhesion"/>
    <property type="evidence" value="ECO:0007669"/>
    <property type="project" value="UniProtKB-KW"/>
</dbReference>
<dbReference type="Proteomes" id="UP000472272">
    <property type="component" value="Chromosome 8"/>
</dbReference>
<reference evidence="9 10" key="1">
    <citation type="journal article" date="2019" name="Proc. Natl. Acad. Sci. U.S.A.">
        <title>Regulatory changes in pterin and carotenoid genes underlie balanced color polymorphisms in the wall lizard.</title>
        <authorList>
            <person name="Andrade P."/>
            <person name="Pinho C."/>
            <person name="Perez I de Lanuza G."/>
            <person name="Afonso S."/>
            <person name="Brejcha J."/>
            <person name="Rubin C.J."/>
            <person name="Wallerman O."/>
            <person name="Pereira P."/>
            <person name="Sabatino S.J."/>
            <person name="Bellati A."/>
            <person name="Pellitteri-Rosa D."/>
            <person name="Bosakova Z."/>
            <person name="Bunikis I."/>
            <person name="Carretero M.A."/>
            <person name="Feiner N."/>
            <person name="Marsik P."/>
            <person name="Pauperio F."/>
            <person name="Salvi D."/>
            <person name="Soler L."/>
            <person name="While G.M."/>
            <person name="Uller T."/>
            <person name="Font E."/>
            <person name="Andersson L."/>
            <person name="Carneiro M."/>
        </authorList>
    </citation>
    <scope>NUCLEOTIDE SEQUENCE</scope>
</reference>
<dbReference type="SUPFAM" id="SSF48726">
    <property type="entry name" value="Immunoglobulin"/>
    <property type="match status" value="1"/>
</dbReference>
<dbReference type="GO" id="GO:0019903">
    <property type="term" value="F:protein phosphatase binding"/>
    <property type="evidence" value="ECO:0007669"/>
    <property type="project" value="TreeGrafter"/>
</dbReference>
<dbReference type="GO" id="GO:0055037">
    <property type="term" value="C:recycling endosome"/>
    <property type="evidence" value="ECO:0007669"/>
    <property type="project" value="TreeGrafter"/>
</dbReference>
<sequence>MLFSDLGILGYENMLTIAPNNLAAWEGSCILIPCKIDQTYKNVRVDNFFLIWYFDAKYEDNLKDYTGIMLYNGSSTPKKYLTPTSPHFLDRVRFVGNLASRNCSLKISHLQKNDSGTYGARLYGFVGMKRILDKWFAAAAVNVNGKKLSEIICSPLLRKWSSSLEAKGTSRLSLFCGRDSSAYHQCRFMLF</sequence>
<reference evidence="9" key="3">
    <citation type="submission" date="2025-09" db="UniProtKB">
        <authorList>
            <consortium name="Ensembl"/>
        </authorList>
    </citation>
    <scope>IDENTIFICATION</scope>
</reference>
<comment type="subcellular location">
    <subcellularLocation>
        <location evidence="1">Cell membrane</location>
        <topology evidence="1">Single-pass type I membrane protein</topology>
    </subcellularLocation>
</comment>
<name>A0A670IHP6_PODMU</name>
<keyword evidence="10" id="KW-1185">Reference proteome</keyword>